<keyword evidence="3" id="KW-1185">Reference proteome</keyword>
<dbReference type="InterPro" id="IPR011335">
    <property type="entry name" value="Restrct_endonuc-II-like"/>
</dbReference>
<organism evidence="2 3">
    <name type="scientific">Dyadobacter linearis</name>
    <dbReference type="NCBI Taxonomy" id="2823330"/>
    <lineage>
        <taxon>Bacteria</taxon>
        <taxon>Pseudomonadati</taxon>
        <taxon>Bacteroidota</taxon>
        <taxon>Cytophagia</taxon>
        <taxon>Cytophagales</taxon>
        <taxon>Spirosomataceae</taxon>
        <taxon>Dyadobacter</taxon>
    </lineage>
</organism>
<dbReference type="InterPro" id="IPR008538">
    <property type="entry name" value="Uma2"/>
</dbReference>
<reference evidence="2 3" key="1">
    <citation type="submission" date="2021-04" db="EMBL/GenBank/DDBJ databases">
        <authorList>
            <person name="Rodrigo-Torres L."/>
            <person name="Arahal R. D."/>
            <person name="Lucena T."/>
        </authorList>
    </citation>
    <scope>NUCLEOTIDE SEQUENCE [LARGE SCALE GENOMIC DNA]</scope>
    <source>
        <strain evidence="2 3">CECT 9623</strain>
    </source>
</reference>
<dbReference type="Pfam" id="PF05685">
    <property type="entry name" value="Uma2"/>
    <property type="match status" value="1"/>
</dbReference>
<dbReference type="SUPFAM" id="SSF52980">
    <property type="entry name" value="Restriction endonuclease-like"/>
    <property type="match status" value="1"/>
</dbReference>
<gene>
    <name evidence="2" type="ORF">DYBT9623_03288</name>
</gene>
<comment type="caution">
    <text evidence="2">The sequence shown here is derived from an EMBL/GenBank/DDBJ whole genome shotgun (WGS) entry which is preliminary data.</text>
</comment>
<name>A0ABM8USS6_9BACT</name>
<dbReference type="Proteomes" id="UP000679725">
    <property type="component" value="Unassembled WGS sequence"/>
</dbReference>
<dbReference type="EMBL" id="CAJRAU010000004">
    <property type="protein sequence ID" value="CAG5070905.1"/>
    <property type="molecule type" value="Genomic_DNA"/>
</dbReference>
<dbReference type="PANTHER" id="PTHR34107">
    <property type="entry name" value="SLL0198 PROTEIN-RELATED"/>
    <property type="match status" value="1"/>
</dbReference>
<dbReference type="PANTHER" id="PTHR34107:SF1">
    <property type="entry name" value="SLL0198 PROTEIN"/>
    <property type="match status" value="1"/>
</dbReference>
<sequence>MELQLPMTLKMGNLMNEEKFFQFCQMNDTLELERDAQGNVIVMSPTGSFTGGFNSKILIELGIWNKENGFGEVFDSSTGFTLPNGAVRSPDVSWVRSDRWDSLSIEQQEKFAPVCPDFIIEIRSQSDGLRYLIDKMDEYIASGTQLAWLIDRFDKKVYIYRADRTIVLHESIHIKLSGESVLPGFELDLSAVLK</sequence>
<feature type="domain" description="Putative restriction endonuclease" evidence="1">
    <location>
        <begin position="18"/>
        <end position="189"/>
    </location>
</feature>
<dbReference type="Gene3D" id="3.90.1570.10">
    <property type="entry name" value="tt1808, chain A"/>
    <property type="match status" value="1"/>
</dbReference>
<evidence type="ECO:0000313" key="2">
    <source>
        <dbReference type="EMBL" id="CAG5070905.1"/>
    </source>
</evidence>
<accession>A0ABM8USS6</accession>
<proteinExistence type="predicted"/>
<evidence type="ECO:0000259" key="1">
    <source>
        <dbReference type="Pfam" id="PF05685"/>
    </source>
</evidence>
<evidence type="ECO:0000313" key="3">
    <source>
        <dbReference type="Proteomes" id="UP000679725"/>
    </source>
</evidence>
<dbReference type="InterPro" id="IPR012296">
    <property type="entry name" value="Nuclease_put_TT1808"/>
</dbReference>
<protein>
    <recommendedName>
        <fullName evidence="1">Putative restriction endonuclease domain-containing protein</fullName>
    </recommendedName>
</protein>
<dbReference type="CDD" id="cd06260">
    <property type="entry name" value="DUF820-like"/>
    <property type="match status" value="1"/>
</dbReference>